<reference evidence="4 5" key="2">
    <citation type="submission" date="2024-07" db="EMBL/GenBank/DDBJ databases">
        <authorList>
            <person name="Akdeniz Z."/>
        </authorList>
    </citation>
    <scope>NUCLEOTIDE SEQUENCE [LARGE SCALE GENOMIC DNA]</scope>
</reference>
<sequence>MKIELNRVLRQNYILKSSNCSNYNENNQLLSQQIKEIEDQLNSTTKLIESQLYEVQRLEVANCKQQTRLIAQLKHLQTECNILSSYKNIIGEILRRSPENILQVQSCTERHHNSILNQSDYQPRDSNSVPVKQHEIDSTFQKKRLLAFRQILKEEDYSFDAKTDDEINKFVREMPKTNNFWVRVGQMCENDSKKLRGNFNSQYKINQTNGQNSTLSNENEQTENSDQVILETHLQTTLNQNESNYHLNEQENRQASYSCKSQINRANMNEQQQIISERDLIEPFTQAFQLILKEAGYTINGDGQFWIWQAVKSLSTQQRNQLKLWDRVVQICKLRDNKVAQQFFKQQCRKLQALQNETNDHSLFQDDRSQQELDRHNSEIIDVAQDLAQLSQDSVCYQDKPNEIESIQCQEEIQGITRESQVQLPDTQIIHAQPKSTENLIQAEQHELEVKAQESQPVLENEQELEINIQTDILEQKARDLKTQIQVARAQFQDEQHKLKLAHETVKQLTAKSDMSISQSTLKETVGVQMKNDDYLPLIFEQPGQQHGDRKELLEQEIQHLQKQLELASKKIRNEQYKLKLVNETIANFICQNQQKTAEQNTLETHVSCVQQESYQKDIQESCSLSHQNLANDSHLSVQNQKLNLETSFNQLEPVPCDQQGNLMHSNNQAHIEPSQSDQLTSNNVQQPYQPLIQLDHQDDVLNESGQQVCAKQQSKQYSSQQLLLRLAVKQTLKEAGYEVESLSEIDICKTVHKLTSKDKRQLRFWDRVAQLCCRSKQQIVHFYRQTYKSSVYKNKPNQRAQVDNQEQLVNLQSDIQNSQKVNTPQKDGKAIIRKKRGKASPIDSQLMSFALRQVLTEIGIQVTETASDKDLCLQIDQISNIQKRQLKFWDRVSVLCQLSKKQVFTFYSRIYKPNIYTDKLNENDRAAIDEYIRQNLVVIQEASIYETAIQVMNSYFKDRSISLLDIKQYIGLNKSVIHNPSKLLTRALKQVLKEDGHQVETATDKEIYLQVNQITLQQKYHVKFWDRVSVLCEKSKSQTCNWYQKIIHNKKYYKLKDNDKAVIDQHIRQNQIVNINDTVLQIINTCFKNQNINMFDVQKYIQKQCKFEAINPYSQTNSNQLKANFNQTHYKQLLQALKQILKEVGYQVETASDKELCYHVDQMQKSQKVQYNFWERVSVVCQISTDQAYGQYFRYKQHVFTDKLNDEDKTVINEYIQQNREIPCDQTCNIILKTVLKDKNISFSEVQKYVQQQRYKQFESGLINPQTTQNVLRNQTSQLQLQHQTNNQLSGQSNINDQANNVIGQIATKSTGNHEYRFKLLSLALKQILKEDGYLAETASGNELCLLVDQMSQNDKILLNFWDRVSVLCQQPKETVKKFYYTTYKSTYHQQNDKVGTDKCLNSEQNISNIAELQNLSQKLTSAFKIILREEKQILDDTTDDEIKLAVKNMTLEQKQRLNFWARAAQICQVEVVKLHIIYSKLYINVVSTNQLNIKSQRVTNQQQIQKAEKFRKIDLKTINNLTVALKQILKQEGFQIQTSSARELCIHIDKIPESQIVEFKFWNRVSKLCDESESQIQEYYQSVYKQCIFTNQQHNDVETTVTQQLETNNANQQNENIENNEAVTEQQNVQSAQNIQTQIQHCEAQRIVSTSDCQNTKSSQEPTSAYSRQILLEQQSDAKTKLDRSEALNQIQPEIGSQQATETQKELMKEQVVMEYENHVIDISQDNVNSSMTQRQPQQIVETNTDKHKPYTEQNQEQNKPLTQNNVQPQKLTPCIQSKLRQQISLALKKVLGDSGYNVKNTTEKELCALVLFMTNKQKTEIDLWNRAAQICEINKTQLQKVYLYQYSTVLYSHGNDDNGVINNQKDTTAIYQNDTMSNQQQRSKDNEINIDQYMNTNQSLCQKNRHVMSNSLPTLDLEAMRESVDALVPKFVPIVQIQDQSLIQNKQNNYNLIHKLNMQATYTSANIMVPKYIPAIPQSIISDESLIQNTQNGVQVHQILPSLNINTVANTLVPNFVPTTQFANMPRKQTNTECKLMQQIPLALKKVLADSGYNVKDATEKELCALVMFMNFRQKTKIDLWNRVAQLCDVDKAELQKFFYYHYSTILYSHSDNNREYNNTMLTDLEITKFVYDKYQLPKQRKETGREQCFMNSLVPKFIPALPKIDVEVDAMSISELPLENDSYSV</sequence>
<evidence type="ECO:0000313" key="5">
    <source>
        <dbReference type="Proteomes" id="UP001642409"/>
    </source>
</evidence>
<name>A0AA86R6K2_9EUKA</name>
<gene>
    <name evidence="4" type="ORF">HINF_LOCUS17715</name>
    <name evidence="3" type="ORF">HINF_LOCUS55796</name>
</gene>
<feature type="coiled-coil region" evidence="1">
    <location>
        <begin position="471"/>
        <end position="498"/>
    </location>
</feature>
<evidence type="ECO:0000256" key="1">
    <source>
        <dbReference type="SAM" id="Coils"/>
    </source>
</evidence>
<reference evidence="3" key="1">
    <citation type="submission" date="2023-06" db="EMBL/GenBank/DDBJ databases">
        <authorList>
            <person name="Kurt Z."/>
        </authorList>
    </citation>
    <scope>NUCLEOTIDE SEQUENCE</scope>
</reference>
<organism evidence="3">
    <name type="scientific">Hexamita inflata</name>
    <dbReference type="NCBI Taxonomy" id="28002"/>
    <lineage>
        <taxon>Eukaryota</taxon>
        <taxon>Metamonada</taxon>
        <taxon>Diplomonadida</taxon>
        <taxon>Hexamitidae</taxon>
        <taxon>Hexamitinae</taxon>
        <taxon>Hexamita</taxon>
    </lineage>
</organism>
<feature type="region of interest" description="Disordered" evidence="2">
    <location>
        <begin position="1731"/>
        <end position="1771"/>
    </location>
</feature>
<feature type="coiled-coil region" evidence="1">
    <location>
        <begin position="20"/>
        <end position="47"/>
    </location>
</feature>
<feature type="compositionally biased region" description="Polar residues" evidence="2">
    <location>
        <begin position="1731"/>
        <end position="1745"/>
    </location>
</feature>
<evidence type="ECO:0000256" key="2">
    <source>
        <dbReference type="SAM" id="MobiDB-lite"/>
    </source>
</evidence>
<feature type="coiled-coil region" evidence="1">
    <location>
        <begin position="544"/>
        <end position="578"/>
    </location>
</feature>
<keyword evidence="5" id="KW-1185">Reference proteome</keyword>
<feature type="compositionally biased region" description="Polar residues" evidence="2">
    <location>
        <begin position="1754"/>
        <end position="1771"/>
    </location>
</feature>
<dbReference type="EMBL" id="CAXDID020000044">
    <property type="protein sequence ID" value="CAL6002003.1"/>
    <property type="molecule type" value="Genomic_DNA"/>
</dbReference>
<keyword evidence="1" id="KW-0175">Coiled coil</keyword>
<dbReference type="EMBL" id="CATOUU010001031">
    <property type="protein sequence ID" value="CAI9968151.1"/>
    <property type="molecule type" value="Genomic_DNA"/>
</dbReference>
<accession>A0AA86R6K2</accession>
<dbReference type="Proteomes" id="UP001642409">
    <property type="component" value="Unassembled WGS sequence"/>
</dbReference>
<evidence type="ECO:0000313" key="4">
    <source>
        <dbReference type="EMBL" id="CAL6002003.1"/>
    </source>
</evidence>
<proteinExistence type="predicted"/>
<comment type="caution">
    <text evidence="3">The sequence shown here is derived from an EMBL/GenBank/DDBJ whole genome shotgun (WGS) entry which is preliminary data.</text>
</comment>
<evidence type="ECO:0000313" key="3">
    <source>
        <dbReference type="EMBL" id="CAI9968151.1"/>
    </source>
</evidence>
<protein>
    <submittedName>
        <fullName evidence="4">Hypothetical_protein</fullName>
    </submittedName>
</protein>